<evidence type="ECO:0000313" key="2">
    <source>
        <dbReference type="EMBL" id="KAK9092838.1"/>
    </source>
</evidence>
<gene>
    <name evidence="2" type="ORF">Syun_027749</name>
</gene>
<evidence type="ECO:0000313" key="3">
    <source>
        <dbReference type="Proteomes" id="UP001420932"/>
    </source>
</evidence>
<feature type="transmembrane region" description="Helical" evidence="1">
    <location>
        <begin position="99"/>
        <end position="115"/>
    </location>
</feature>
<dbReference type="Proteomes" id="UP001420932">
    <property type="component" value="Unassembled WGS sequence"/>
</dbReference>
<organism evidence="2 3">
    <name type="scientific">Stephania yunnanensis</name>
    <dbReference type="NCBI Taxonomy" id="152371"/>
    <lineage>
        <taxon>Eukaryota</taxon>
        <taxon>Viridiplantae</taxon>
        <taxon>Streptophyta</taxon>
        <taxon>Embryophyta</taxon>
        <taxon>Tracheophyta</taxon>
        <taxon>Spermatophyta</taxon>
        <taxon>Magnoliopsida</taxon>
        <taxon>Ranunculales</taxon>
        <taxon>Menispermaceae</taxon>
        <taxon>Menispermoideae</taxon>
        <taxon>Cissampelideae</taxon>
        <taxon>Stephania</taxon>
    </lineage>
</organism>
<dbReference type="AlphaFoldDB" id="A0AAP0ELM8"/>
<keyword evidence="3" id="KW-1185">Reference proteome</keyword>
<protein>
    <submittedName>
        <fullName evidence="2">Uncharacterized protein</fullName>
    </submittedName>
</protein>
<keyword evidence="1" id="KW-0472">Membrane</keyword>
<keyword evidence="1" id="KW-1133">Transmembrane helix</keyword>
<reference evidence="2 3" key="1">
    <citation type="submission" date="2024-01" db="EMBL/GenBank/DDBJ databases">
        <title>Genome assemblies of Stephania.</title>
        <authorList>
            <person name="Yang L."/>
        </authorList>
    </citation>
    <scope>NUCLEOTIDE SEQUENCE [LARGE SCALE GENOMIC DNA]</scope>
    <source>
        <strain evidence="2">YNDBR</strain>
        <tissue evidence="2">Leaf</tissue>
    </source>
</reference>
<accession>A0AAP0ELM8</accession>
<proteinExistence type="predicted"/>
<name>A0AAP0ELM8_9MAGN</name>
<sequence length="116" mass="13317">MRETCRIRSAKSDCLLMKHVEVESNRIGILNLECAVRPPGNDMAAIPDVAVANAINPLLRMYAKIDLYKKVFPVPPGPSIKKLYVHDYRCYGRHYQMHFVVDCLIFLLNLNLLLIF</sequence>
<keyword evidence="1" id="KW-0812">Transmembrane</keyword>
<comment type="caution">
    <text evidence="2">The sequence shown here is derived from an EMBL/GenBank/DDBJ whole genome shotgun (WGS) entry which is preliminary data.</text>
</comment>
<evidence type="ECO:0000256" key="1">
    <source>
        <dbReference type="SAM" id="Phobius"/>
    </source>
</evidence>
<dbReference type="EMBL" id="JBBNAF010000012">
    <property type="protein sequence ID" value="KAK9092838.1"/>
    <property type="molecule type" value="Genomic_DNA"/>
</dbReference>